<dbReference type="Pfam" id="PF02463">
    <property type="entry name" value="SMC_N"/>
    <property type="match status" value="1"/>
</dbReference>
<dbReference type="PANTHER" id="PTHR32182:SF0">
    <property type="entry name" value="DNA REPLICATION AND REPAIR PROTEIN RECF"/>
    <property type="match status" value="1"/>
</dbReference>
<dbReference type="OrthoDB" id="9803889at2"/>
<dbReference type="SUPFAM" id="SSF52540">
    <property type="entry name" value="P-loop containing nucleoside triphosphate hydrolases"/>
    <property type="match status" value="1"/>
</dbReference>
<keyword evidence="9 10" id="KW-0227">DNA damage</keyword>
<comment type="subcellular location">
    <subcellularLocation>
        <location evidence="1 9 10">Cytoplasm</location>
    </subcellularLocation>
</comment>
<dbReference type="GO" id="GO:0005524">
    <property type="term" value="F:ATP binding"/>
    <property type="evidence" value="ECO:0007669"/>
    <property type="project" value="UniProtKB-UniRule"/>
</dbReference>
<keyword evidence="5 9" id="KW-0235">DNA replication</keyword>
<dbReference type="KEGG" id="xba:C7S18_20380"/>
<dbReference type="EMBL" id="CP027860">
    <property type="protein sequence ID" value="AVQ00205.1"/>
    <property type="molecule type" value="Genomic_DNA"/>
</dbReference>
<keyword evidence="8 9" id="KW-0238">DNA-binding</keyword>
<dbReference type="GO" id="GO:0005737">
    <property type="term" value="C:cytoplasm"/>
    <property type="evidence" value="ECO:0007669"/>
    <property type="project" value="UniProtKB-SubCell"/>
</dbReference>
<dbReference type="HAMAP" id="MF_00365">
    <property type="entry name" value="RecF"/>
    <property type="match status" value="1"/>
</dbReference>
<gene>
    <name evidence="9" type="primary">recF</name>
    <name evidence="12" type="ORF">C7S18_20380</name>
</gene>
<sequence>MKIERLQIGDLRNIGSASVALGAGVNGFVGPNGAGKTSVLEAVYLLGYGHSFRKGGRDVIVRDGCTTATVFAEIAVDQGRGHRRIGIARARDGWHGKVDGEELGTLSELFRLAPVCCFEPGSHHLMTGAAEERRALLDWGLFHVEHNFLDCWRRYQRGLKQRNALIRTQGVDTWFEPWEREMADAAQKFEEMRDRYIGWIGPIAEEVGAALCPELGAAAINYKNGWRELDLSTPDGRAGWWARERAQDRDRGYTRRGPHRADWRLGFSELGQPDHYSRGQAKLAALCLMLAQVLVHREKLGAPPIVLLDDLASELDAQHQGRLMGFLRQLDAQVLVTGTHHLDADRLFHVEHGNVIPGPTEP</sequence>
<evidence type="ECO:0000256" key="4">
    <source>
        <dbReference type="ARBA" id="ARBA00022490"/>
    </source>
</evidence>
<proteinExistence type="inferred from homology"/>
<evidence type="ECO:0000256" key="10">
    <source>
        <dbReference type="RuleBase" id="RU000578"/>
    </source>
</evidence>
<keyword evidence="7 9" id="KW-0067">ATP-binding</keyword>
<dbReference type="InterPro" id="IPR027417">
    <property type="entry name" value="P-loop_NTPase"/>
</dbReference>
<dbReference type="InterPro" id="IPR003395">
    <property type="entry name" value="RecF/RecN/SMC_N"/>
</dbReference>
<dbReference type="InterPro" id="IPR042174">
    <property type="entry name" value="RecF_2"/>
</dbReference>
<reference evidence="12 13" key="1">
    <citation type="submission" date="2018-03" db="EMBL/GenBank/DDBJ databases">
        <title>Ahniella affigens gen. nov., sp. nov., a gammaproteobacterium isolated from sandy soil near a stream.</title>
        <authorList>
            <person name="Ko Y."/>
            <person name="Kim J.-H."/>
        </authorList>
    </citation>
    <scope>NUCLEOTIDE SEQUENCE [LARGE SCALE GENOMIC DNA]</scope>
    <source>
        <strain evidence="12 13">D13</strain>
    </source>
</reference>
<dbReference type="Gene3D" id="3.40.50.300">
    <property type="entry name" value="P-loop containing nucleotide triphosphate hydrolases"/>
    <property type="match status" value="1"/>
</dbReference>
<evidence type="ECO:0000256" key="3">
    <source>
        <dbReference type="ARBA" id="ARBA00020170"/>
    </source>
</evidence>
<evidence type="ECO:0000256" key="6">
    <source>
        <dbReference type="ARBA" id="ARBA00022741"/>
    </source>
</evidence>
<dbReference type="GO" id="GO:0003697">
    <property type="term" value="F:single-stranded DNA binding"/>
    <property type="evidence" value="ECO:0007669"/>
    <property type="project" value="UniProtKB-UniRule"/>
</dbReference>
<dbReference type="GO" id="GO:0006260">
    <property type="term" value="P:DNA replication"/>
    <property type="evidence" value="ECO:0007669"/>
    <property type="project" value="UniProtKB-UniRule"/>
</dbReference>
<evidence type="ECO:0000256" key="8">
    <source>
        <dbReference type="ARBA" id="ARBA00023125"/>
    </source>
</evidence>
<comment type="function">
    <text evidence="9 10">The RecF protein is involved in DNA metabolism; it is required for DNA replication and normal SOS inducibility. RecF binds preferentially to single-stranded, linear DNA. It also seems to bind ATP.</text>
</comment>
<evidence type="ECO:0000256" key="5">
    <source>
        <dbReference type="ARBA" id="ARBA00022705"/>
    </source>
</evidence>
<dbReference type="PROSITE" id="PS00618">
    <property type="entry name" value="RECF_2"/>
    <property type="match status" value="1"/>
</dbReference>
<dbReference type="GO" id="GO:0006302">
    <property type="term" value="P:double-strand break repair"/>
    <property type="evidence" value="ECO:0007669"/>
    <property type="project" value="TreeGrafter"/>
</dbReference>
<dbReference type="AlphaFoldDB" id="A0A2P1PZG4"/>
<dbReference type="InterPro" id="IPR001238">
    <property type="entry name" value="DNA-binding_RecF"/>
</dbReference>
<keyword evidence="9 10" id="KW-0742">SOS response</keyword>
<dbReference type="InterPro" id="IPR018078">
    <property type="entry name" value="DNA-binding_RecF_CS"/>
</dbReference>
<evidence type="ECO:0000313" key="12">
    <source>
        <dbReference type="EMBL" id="AVQ00205.1"/>
    </source>
</evidence>
<keyword evidence="9 10" id="KW-0234">DNA repair</keyword>
<evidence type="ECO:0000256" key="2">
    <source>
        <dbReference type="ARBA" id="ARBA00008016"/>
    </source>
</evidence>
<keyword evidence="4 9" id="KW-0963">Cytoplasm</keyword>
<keyword evidence="13" id="KW-1185">Reference proteome</keyword>
<reference evidence="12 13" key="2">
    <citation type="submission" date="2018-03" db="EMBL/GenBank/DDBJ databases">
        <authorList>
            <person name="Keele B.F."/>
        </authorList>
    </citation>
    <scope>NUCLEOTIDE SEQUENCE [LARGE SCALE GENOMIC DNA]</scope>
    <source>
        <strain evidence="12 13">D13</strain>
    </source>
</reference>
<dbReference type="GO" id="GO:0000731">
    <property type="term" value="P:DNA synthesis involved in DNA repair"/>
    <property type="evidence" value="ECO:0007669"/>
    <property type="project" value="TreeGrafter"/>
</dbReference>
<evidence type="ECO:0000256" key="7">
    <source>
        <dbReference type="ARBA" id="ARBA00022840"/>
    </source>
</evidence>
<feature type="domain" description="RecF/RecN/SMC N-terminal" evidence="11">
    <location>
        <begin position="3"/>
        <end position="339"/>
    </location>
</feature>
<name>A0A2P1PZG4_9GAMM</name>
<dbReference type="PANTHER" id="PTHR32182">
    <property type="entry name" value="DNA REPLICATION AND REPAIR PROTEIN RECF"/>
    <property type="match status" value="1"/>
</dbReference>
<accession>A0A2P1PZG4</accession>
<dbReference type="Proteomes" id="UP000241074">
    <property type="component" value="Chromosome"/>
</dbReference>
<feature type="binding site" evidence="9">
    <location>
        <begin position="30"/>
        <end position="37"/>
    </location>
    <ligand>
        <name>ATP</name>
        <dbReference type="ChEBI" id="CHEBI:30616"/>
    </ligand>
</feature>
<dbReference type="NCBIfam" id="TIGR00611">
    <property type="entry name" value="recf"/>
    <property type="match status" value="1"/>
</dbReference>
<keyword evidence="6 9" id="KW-0547">Nucleotide-binding</keyword>
<protein>
    <recommendedName>
        <fullName evidence="3 9">DNA replication and repair protein RecF</fullName>
    </recommendedName>
</protein>
<evidence type="ECO:0000256" key="1">
    <source>
        <dbReference type="ARBA" id="ARBA00004496"/>
    </source>
</evidence>
<organism evidence="12 13">
    <name type="scientific">Ahniella affigens</name>
    <dbReference type="NCBI Taxonomy" id="2021234"/>
    <lineage>
        <taxon>Bacteria</taxon>
        <taxon>Pseudomonadati</taxon>
        <taxon>Pseudomonadota</taxon>
        <taxon>Gammaproteobacteria</taxon>
        <taxon>Lysobacterales</taxon>
        <taxon>Rhodanobacteraceae</taxon>
        <taxon>Ahniella</taxon>
    </lineage>
</organism>
<evidence type="ECO:0000313" key="13">
    <source>
        <dbReference type="Proteomes" id="UP000241074"/>
    </source>
</evidence>
<comment type="similarity">
    <text evidence="2 9 10">Belongs to the RecF family.</text>
</comment>
<evidence type="ECO:0000256" key="9">
    <source>
        <dbReference type="HAMAP-Rule" id="MF_00365"/>
    </source>
</evidence>
<dbReference type="Gene3D" id="1.20.1050.90">
    <property type="entry name" value="RecF/RecN/SMC, N-terminal domain"/>
    <property type="match status" value="1"/>
</dbReference>
<evidence type="ECO:0000259" key="11">
    <source>
        <dbReference type="Pfam" id="PF02463"/>
    </source>
</evidence>
<dbReference type="GO" id="GO:0009432">
    <property type="term" value="P:SOS response"/>
    <property type="evidence" value="ECO:0007669"/>
    <property type="project" value="UniProtKB-UniRule"/>
</dbReference>